<sequence>MADLLLPPALAKDARFKALAQLVERLDNVDLSPLLVYLIDGVDASALPFLADQFSVMGEDGWNLAESDEAKRALIKGAIELHRYKGTPWAVREVIRRLGFGEVELVEGIARVFYDGKRRYNGWMVHGDSGLWAVYRVILLDRAITNDQAALLRATLAAFAPARCVLASLEYRGVPVRYNGAAHYDAQYNHGSS</sequence>
<dbReference type="Pfam" id="PF09684">
    <property type="entry name" value="Tail_P2_I"/>
    <property type="match status" value="1"/>
</dbReference>
<gene>
    <name evidence="1" type="ORF">WS70_25855</name>
</gene>
<name>A0A1B4FN94_9BURK</name>
<dbReference type="RefSeq" id="WP_059598227.1">
    <property type="nucleotide sequence ID" value="NZ_CP013387.1"/>
</dbReference>
<protein>
    <submittedName>
        <fullName evidence="1">Phage tail protein</fullName>
    </submittedName>
</protein>
<reference evidence="1 2" key="1">
    <citation type="submission" date="2015-12" db="EMBL/GenBank/DDBJ databases">
        <title>Diversity of Burkholderia near neighbor genomes.</title>
        <authorList>
            <person name="Sahl J."/>
            <person name="Wagner D."/>
            <person name="Keim P."/>
        </authorList>
    </citation>
    <scope>NUCLEOTIDE SEQUENCE [LARGE SCALE GENOMIC DNA]</scope>
    <source>
        <strain evidence="1 2">BDU6</strain>
    </source>
</reference>
<keyword evidence="2" id="KW-1185">Reference proteome</keyword>
<dbReference type="AlphaFoldDB" id="A0A1B4FN94"/>
<dbReference type="EMBL" id="CP013387">
    <property type="protein sequence ID" value="AOJ05142.1"/>
    <property type="molecule type" value="Genomic_DNA"/>
</dbReference>
<evidence type="ECO:0000313" key="2">
    <source>
        <dbReference type="Proteomes" id="UP000062519"/>
    </source>
</evidence>
<dbReference type="Proteomes" id="UP000062519">
    <property type="component" value="Chromosome 2"/>
</dbReference>
<proteinExistence type="predicted"/>
<accession>A0A1B4FN94</accession>
<evidence type="ECO:0000313" key="1">
    <source>
        <dbReference type="EMBL" id="AOJ05142.1"/>
    </source>
</evidence>
<dbReference type="InterPro" id="IPR006521">
    <property type="entry name" value="Tail_protein_I"/>
</dbReference>
<dbReference type="KEGG" id="buu:WS70_25855"/>
<organism evidence="1 2">
    <name type="scientific">Burkholderia mayonis</name>
    <dbReference type="NCBI Taxonomy" id="1385591"/>
    <lineage>
        <taxon>Bacteria</taxon>
        <taxon>Pseudomonadati</taxon>
        <taxon>Pseudomonadota</taxon>
        <taxon>Betaproteobacteria</taxon>
        <taxon>Burkholderiales</taxon>
        <taxon>Burkholderiaceae</taxon>
        <taxon>Burkholderia</taxon>
        <taxon>pseudomallei group</taxon>
    </lineage>
</organism>
<dbReference type="NCBIfam" id="TIGR01634">
    <property type="entry name" value="tail_P2_I"/>
    <property type="match status" value="1"/>
</dbReference>